<protein>
    <submittedName>
        <fullName evidence="4">Efflux RND transporter periplasmic adaptor subunit</fullName>
    </submittedName>
</protein>
<dbReference type="Gene3D" id="2.40.50.100">
    <property type="match status" value="1"/>
</dbReference>
<dbReference type="Pfam" id="PF25917">
    <property type="entry name" value="BSH_RND"/>
    <property type="match status" value="1"/>
</dbReference>
<feature type="domain" description="Multidrug resistance protein MdtA-like barrel-sandwich hybrid" evidence="3">
    <location>
        <begin position="67"/>
        <end position="202"/>
    </location>
</feature>
<accession>A0ABV8CFH2</accession>
<dbReference type="InterPro" id="IPR058625">
    <property type="entry name" value="MdtA-like_BSH"/>
</dbReference>
<evidence type="ECO:0000259" key="3">
    <source>
        <dbReference type="Pfam" id="PF25917"/>
    </source>
</evidence>
<evidence type="ECO:0000313" key="4">
    <source>
        <dbReference type="EMBL" id="MFC3908942.1"/>
    </source>
</evidence>
<dbReference type="Gene3D" id="1.10.287.470">
    <property type="entry name" value="Helix hairpin bin"/>
    <property type="match status" value="1"/>
</dbReference>
<dbReference type="PANTHER" id="PTHR30469">
    <property type="entry name" value="MULTIDRUG RESISTANCE PROTEIN MDTA"/>
    <property type="match status" value="1"/>
</dbReference>
<dbReference type="SUPFAM" id="SSF111369">
    <property type="entry name" value="HlyD-like secretion proteins"/>
    <property type="match status" value="1"/>
</dbReference>
<proteinExistence type="inferred from homology"/>
<dbReference type="NCBIfam" id="TIGR01730">
    <property type="entry name" value="RND_mfp"/>
    <property type="match status" value="1"/>
</dbReference>
<comment type="caution">
    <text evidence="4">The sequence shown here is derived from an EMBL/GenBank/DDBJ whole genome shotgun (WGS) entry which is preliminary data.</text>
</comment>
<keyword evidence="2" id="KW-0175">Coiled coil</keyword>
<dbReference type="InterPro" id="IPR006143">
    <property type="entry name" value="RND_pump_MFP"/>
</dbReference>
<gene>
    <name evidence="4" type="ORF">ACFORL_07635</name>
</gene>
<dbReference type="EMBL" id="JBHSAB010000016">
    <property type="protein sequence ID" value="MFC3908942.1"/>
    <property type="molecule type" value="Genomic_DNA"/>
</dbReference>
<evidence type="ECO:0000313" key="5">
    <source>
        <dbReference type="Proteomes" id="UP001595758"/>
    </source>
</evidence>
<keyword evidence="5" id="KW-1185">Reference proteome</keyword>
<feature type="coiled-coil region" evidence="2">
    <location>
        <begin position="102"/>
        <end position="179"/>
    </location>
</feature>
<comment type="similarity">
    <text evidence="1">Belongs to the membrane fusion protein (MFP) (TC 8.A.1) family.</text>
</comment>
<dbReference type="Proteomes" id="UP001595758">
    <property type="component" value="Unassembled WGS sequence"/>
</dbReference>
<dbReference type="Gene3D" id="2.40.30.170">
    <property type="match status" value="1"/>
</dbReference>
<sequence>MPKLSPRIILPVVAGACLVFAVVSAITMEPDESSLAPPQPPLSAPMVNGKDMIIVAGTGLVEAASENIQIGSHLSGVVEQVFVKVGSQVKKGEPLFQLDIKSAQAECSLRRAQVEVAKARLQDAQSQLGFYENVRDKGAIAREELVSRQNGVLTAKASLQEAEANLEKAETDLELHTVRAPINGEILRVNVRPGEFSSAGVLAEPLIIMGDTRHFNARINFDEFDISKIHQNPRAIISPKGDSLIKLQGRLVKVESYVKPKENLSGASKELVDTRILQLVFQIEQKNPPLFIGQQVDAYIESEKAKPLLATSMSQGG</sequence>
<organism evidence="4 5">
    <name type="scientific">Legionella dresdenensis</name>
    <dbReference type="NCBI Taxonomy" id="450200"/>
    <lineage>
        <taxon>Bacteria</taxon>
        <taxon>Pseudomonadati</taxon>
        <taxon>Pseudomonadota</taxon>
        <taxon>Gammaproteobacteria</taxon>
        <taxon>Legionellales</taxon>
        <taxon>Legionellaceae</taxon>
        <taxon>Legionella</taxon>
    </lineage>
</organism>
<evidence type="ECO:0000256" key="1">
    <source>
        <dbReference type="ARBA" id="ARBA00009477"/>
    </source>
</evidence>
<dbReference type="PANTHER" id="PTHR30469:SF15">
    <property type="entry name" value="HLYD FAMILY OF SECRETION PROTEINS"/>
    <property type="match status" value="1"/>
</dbReference>
<dbReference type="RefSeq" id="WP_382342700.1">
    <property type="nucleotide sequence ID" value="NZ_JBHSAB010000016.1"/>
</dbReference>
<name>A0ABV8CFH2_9GAMM</name>
<reference evidence="5" key="1">
    <citation type="journal article" date="2019" name="Int. J. Syst. Evol. Microbiol.">
        <title>The Global Catalogue of Microorganisms (GCM) 10K type strain sequencing project: providing services to taxonomists for standard genome sequencing and annotation.</title>
        <authorList>
            <consortium name="The Broad Institute Genomics Platform"/>
            <consortium name="The Broad Institute Genome Sequencing Center for Infectious Disease"/>
            <person name="Wu L."/>
            <person name="Ma J."/>
        </authorList>
    </citation>
    <scope>NUCLEOTIDE SEQUENCE [LARGE SCALE GENOMIC DNA]</scope>
    <source>
        <strain evidence="5">CCUG 59858</strain>
    </source>
</reference>
<evidence type="ECO:0000256" key="2">
    <source>
        <dbReference type="SAM" id="Coils"/>
    </source>
</evidence>